<proteinExistence type="predicted"/>
<evidence type="ECO:0000256" key="1">
    <source>
        <dbReference type="SAM" id="SignalP"/>
    </source>
</evidence>
<dbReference type="EMBL" id="JPOS01000003">
    <property type="protein sequence ID" value="KGE89667.1"/>
    <property type="molecule type" value="Genomic_DNA"/>
</dbReference>
<sequence length="245" mass="27358">MRTTILLFFALLMLQCAAQAQSDTLPTSPTFGPYYNQIGVDLLPAIITGGGGRLGHYQIEALYREHQPNGDLRIKIEVNNKNYFEGFIPYPDQLLPGSTLEEQLYQQNDLFPRASLLFSIGRSTYRLSQKLPVYLGVDAQAGVIFTERITYVNDRPLEGMPSGFSSIVGSANHTHFLGGLTPFIGTNIPITDRLSFSVEFGLPILYHTGTSSYITENGDRFDVNISEFTLFDGRPINDLAIFYRL</sequence>
<reference evidence="2 3" key="1">
    <citation type="journal article" date="2014" name="Int. J. Syst. Evol. Microbiol.">
        <title>Phaeodactylibacter xiamenensis gen. nov., sp. nov., a member of the family Saprospiraceae isolated from the marine alga Phaeodactylum tricornutum.</title>
        <authorList>
            <person name="Chen Z.Jr."/>
            <person name="Lei X."/>
            <person name="Lai Q."/>
            <person name="Li Y."/>
            <person name="Zhang B."/>
            <person name="Zhang J."/>
            <person name="Zhang H."/>
            <person name="Yang L."/>
            <person name="Zheng W."/>
            <person name="Tian Y."/>
            <person name="Yu Z."/>
            <person name="Xu H.Jr."/>
            <person name="Zheng T."/>
        </authorList>
    </citation>
    <scope>NUCLEOTIDE SEQUENCE [LARGE SCALE GENOMIC DNA]</scope>
    <source>
        <strain evidence="2 3">KD52</strain>
    </source>
</reference>
<evidence type="ECO:0000313" key="2">
    <source>
        <dbReference type="EMBL" id="KGE89667.1"/>
    </source>
</evidence>
<dbReference type="Proteomes" id="UP000029736">
    <property type="component" value="Unassembled WGS sequence"/>
</dbReference>
<dbReference type="AlphaFoldDB" id="A0A098SFD4"/>
<protein>
    <recommendedName>
        <fullName evidence="4">Outer membrane protein beta-barrel domain-containing protein</fullName>
    </recommendedName>
</protein>
<feature type="signal peptide" evidence="1">
    <location>
        <begin position="1"/>
        <end position="20"/>
    </location>
</feature>
<accession>A0A098SFD4</accession>
<feature type="chain" id="PRO_5001940279" description="Outer membrane protein beta-barrel domain-containing protein" evidence="1">
    <location>
        <begin position="21"/>
        <end position="245"/>
    </location>
</feature>
<dbReference type="RefSeq" id="WP_044215829.1">
    <property type="nucleotide sequence ID" value="NZ_JBKAGJ010000005.1"/>
</dbReference>
<keyword evidence="3" id="KW-1185">Reference proteome</keyword>
<evidence type="ECO:0000313" key="3">
    <source>
        <dbReference type="Proteomes" id="UP000029736"/>
    </source>
</evidence>
<comment type="caution">
    <text evidence="2">The sequence shown here is derived from an EMBL/GenBank/DDBJ whole genome shotgun (WGS) entry which is preliminary data.</text>
</comment>
<evidence type="ECO:0008006" key="4">
    <source>
        <dbReference type="Google" id="ProtNLM"/>
    </source>
</evidence>
<name>A0A098SFD4_9BACT</name>
<gene>
    <name evidence="2" type="ORF">IX84_01125</name>
</gene>
<keyword evidence="1" id="KW-0732">Signal</keyword>
<organism evidence="2 3">
    <name type="scientific">Phaeodactylibacter xiamenensis</name>
    <dbReference type="NCBI Taxonomy" id="1524460"/>
    <lineage>
        <taxon>Bacteria</taxon>
        <taxon>Pseudomonadati</taxon>
        <taxon>Bacteroidota</taxon>
        <taxon>Saprospiria</taxon>
        <taxon>Saprospirales</taxon>
        <taxon>Haliscomenobacteraceae</taxon>
        <taxon>Phaeodactylibacter</taxon>
    </lineage>
</organism>